<feature type="region of interest" description="Disordered" evidence="1">
    <location>
        <begin position="1"/>
        <end position="50"/>
    </location>
</feature>
<evidence type="ECO:0000313" key="2">
    <source>
        <dbReference type="EMBL" id="SED88622.1"/>
    </source>
</evidence>
<dbReference type="GeneID" id="95516833"/>
<dbReference type="RefSeq" id="WP_167381443.1">
    <property type="nucleotide sequence ID" value="NZ_FNTD01000004.1"/>
</dbReference>
<accession>A0A1H5EBX2</accession>
<evidence type="ECO:0000313" key="3">
    <source>
        <dbReference type="Proteomes" id="UP000182375"/>
    </source>
</evidence>
<evidence type="ECO:0000256" key="1">
    <source>
        <dbReference type="SAM" id="MobiDB-lite"/>
    </source>
</evidence>
<protein>
    <submittedName>
        <fullName evidence="2">Uncharacterized protein</fullName>
    </submittedName>
</protein>
<sequence length="50" mass="5363">MTQPDTGPAPVAFAPRAPGRALTVAPAAALRDQRGERVPSDRHRRSWEAA</sequence>
<dbReference type="Proteomes" id="UP000182375">
    <property type="component" value="Unassembled WGS sequence"/>
</dbReference>
<organism evidence="2 3">
    <name type="scientific">Streptomyces misionensis</name>
    <dbReference type="NCBI Taxonomy" id="67331"/>
    <lineage>
        <taxon>Bacteria</taxon>
        <taxon>Bacillati</taxon>
        <taxon>Actinomycetota</taxon>
        <taxon>Actinomycetes</taxon>
        <taxon>Kitasatosporales</taxon>
        <taxon>Streptomycetaceae</taxon>
        <taxon>Streptomyces</taxon>
    </lineage>
</organism>
<name>A0A1H5EBX2_9ACTN</name>
<feature type="compositionally biased region" description="Basic and acidic residues" evidence="1">
    <location>
        <begin position="31"/>
        <end position="41"/>
    </location>
</feature>
<dbReference type="EMBL" id="FNTD01000004">
    <property type="protein sequence ID" value="SED88622.1"/>
    <property type="molecule type" value="Genomic_DNA"/>
</dbReference>
<dbReference type="AlphaFoldDB" id="A0A1H5EBX2"/>
<dbReference type="STRING" id="67331.SAMN04490357_6191"/>
<gene>
    <name evidence="2" type="ORF">SAMN04490357_6191</name>
</gene>
<proteinExistence type="predicted"/>
<reference evidence="2 3" key="1">
    <citation type="submission" date="2016-10" db="EMBL/GenBank/DDBJ databases">
        <authorList>
            <person name="de Groot N.N."/>
        </authorList>
    </citation>
    <scope>NUCLEOTIDE SEQUENCE [LARGE SCALE GENOMIC DNA]</scope>
    <source>
        <strain evidence="2 3">DSM 40306</strain>
    </source>
</reference>